<comment type="caution">
    <text evidence="1">The sequence shown here is derived from an EMBL/GenBank/DDBJ whole genome shotgun (WGS) entry which is preliminary data.</text>
</comment>
<evidence type="ECO:0008006" key="3">
    <source>
        <dbReference type="Google" id="ProtNLM"/>
    </source>
</evidence>
<dbReference type="RefSeq" id="WP_147851195.1">
    <property type="nucleotide sequence ID" value="NZ_VDUZ01000052.1"/>
</dbReference>
<reference evidence="1 2" key="1">
    <citation type="submission" date="2019-06" db="EMBL/GenBank/DDBJ databases">
        <title>New taxonomy in bacterial strain CC-CFT640, isolated from vineyard.</title>
        <authorList>
            <person name="Lin S.-Y."/>
            <person name="Tsai C.-F."/>
            <person name="Young C.-C."/>
        </authorList>
    </citation>
    <scope>NUCLEOTIDE SEQUENCE [LARGE SCALE GENOMIC DNA]</scope>
    <source>
        <strain evidence="1 2">CC-CFT640</strain>
    </source>
</reference>
<accession>A0A5C8PBW9</accession>
<keyword evidence="2" id="KW-1185">Reference proteome</keyword>
<evidence type="ECO:0000313" key="2">
    <source>
        <dbReference type="Proteomes" id="UP000321638"/>
    </source>
</evidence>
<dbReference type="PANTHER" id="PTHR35271">
    <property type="entry name" value="ABC TRANSPORTER, SUBSTRATE-BINDING LIPOPROTEIN-RELATED"/>
    <property type="match status" value="1"/>
</dbReference>
<dbReference type="AlphaFoldDB" id="A0A5C8PBW9"/>
<name>A0A5C8PBW9_9HYPH</name>
<sequence length="333" mass="35515">MRRRSFLVTSGGLIVTWPVAAAGQQRERPRVVAYIAAAVPLSEMAGPNPAWPPIRAFVHGLRDLGWVEGQNLVIEWRTLAGNPQRAPAILAELLGRSVDVIVLGASQPLIEAARKATAKVPLIAYFPLGLDPVAAGLVASLARPGGNLTGITSEPTVEIIRKRLQLLKELAPRTTRIALIGTKPQQKLFPPDGGPAGTRLVPVVVEQPHEFADAFVTILRERADAIYPLGGGVQYAHRGQVIAFAAAHGLPAVYGDRESVEEGGLMAYGLSGGVPPNLRKMAGQVDRILRGAHPAEMPIEQPDRFDLVINRKTAQALGLTIPPALEALAEVIE</sequence>
<dbReference type="Gene3D" id="3.40.50.2300">
    <property type="match status" value="2"/>
</dbReference>
<dbReference type="InterPro" id="IPR007487">
    <property type="entry name" value="ABC_transpt-TYRBP-like"/>
</dbReference>
<proteinExistence type="predicted"/>
<dbReference type="OrthoDB" id="9776955at2"/>
<dbReference type="Proteomes" id="UP000321638">
    <property type="component" value="Unassembled WGS sequence"/>
</dbReference>
<protein>
    <recommendedName>
        <fullName evidence="3">ABC transporter substrate-binding protein</fullName>
    </recommendedName>
</protein>
<organism evidence="1 2">
    <name type="scientific">Vineibacter terrae</name>
    <dbReference type="NCBI Taxonomy" id="2586908"/>
    <lineage>
        <taxon>Bacteria</taxon>
        <taxon>Pseudomonadati</taxon>
        <taxon>Pseudomonadota</taxon>
        <taxon>Alphaproteobacteria</taxon>
        <taxon>Hyphomicrobiales</taxon>
        <taxon>Vineibacter</taxon>
    </lineage>
</organism>
<dbReference type="Pfam" id="PF04392">
    <property type="entry name" value="ABC_sub_bind"/>
    <property type="match status" value="1"/>
</dbReference>
<dbReference type="EMBL" id="VDUZ01000052">
    <property type="protein sequence ID" value="TXL70863.1"/>
    <property type="molecule type" value="Genomic_DNA"/>
</dbReference>
<dbReference type="CDD" id="cd06325">
    <property type="entry name" value="PBP1_ABC_unchar_transporter"/>
    <property type="match status" value="1"/>
</dbReference>
<dbReference type="PANTHER" id="PTHR35271:SF1">
    <property type="entry name" value="ABC TRANSPORTER, SUBSTRATE-BINDING LIPOPROTEIN"/>
    <property type="match status" value="1"/>
</dbReference>
<evidence type="ECO:0000313" key="1">
    <source>
        <dbReference type="EMBL" id="TXL70863.1"/>
    </source>
</evidence>
<gene>
    <name evidence="1" type="ORF">FHP25_32610</name>
</gene>